<reference evidence="1 2" key="1">
    <citation type="submission" date="2013-02" db="EMBL/GenBank/DDBJ databases">
        <title>The Genome Sequence of Enterococcus phoeniculicola BAA-412.</title>
        <authorList>
            <consortium name="The Broad Institute Genome Sequencing Platform"/>
            <consortium name="The Broad Institute Genome Sequencing Center for Infectious Disease"/>
            <person name="Earl A.M."/>
            <person name="Gilmore M.S."/>
            <person name="Lebreton F."/>
            <person name="Walker B."/>
            <person name="Young S.K."/>
            <person name="Zeng Q."/>
            <person name="Gargeya S."/>
            <person name="Fitzgerald M."/>
            <person name="Haas B."/>
            <person name="Abouelleil A."/>
            <person name="Alvarado L."/>
            <person name="Arachchi H.M."/>
            <person name="Berlin A.M."/>
            <person name="Chapman S.B."/>
            <person name="Dewar J."/>
            <person name="Goldberg J."/>
            <person name="Griggs A."/>
            <person name="Gujja S."/>
            <person name="Hansen M."/>
            <person name="Howarth C."/>
            <person name="Imamovic A."/>
            <person name="Larimer J."/>
            <person name="McCowan C."/>
            <person name="Murphy C."/>
            <person name="Neiman D."/>
            <person name="Pearson M."/>
            <person name="Priest M."/>
            <person name="Roberts A."/>
            <person name="Saif S."/>
            <person name="Shea T."/>
            <person name="Sisk P."/>
            <person name="Sykes S."/>
            <person name="Wortman J."/>
            <person name="Nusbaum C."/>
            <person name="Birren B."/>
        </authorList>
    </citation>
    <scope>NUCLEOTIDE SEQUENCE [LARGE SCALE GENOMIC DNA]</scope>
    <source>
        <strain evidence="1 2">ATCC BAA-412</strain>
    </source>
</reference>
<evidence type="ECO:0000313" key="1">
    <source>
        <dbReference type="EMBL" id="EOL44085.1"/>
    </source>
</evidence>
<comment type="caution">
    <text evidence="1">The sequence shown here is derived from an EMBL/GenBank/DDBJ whole genome shotgun (WGS) entry which is preliminary data.</text>
</comment>
<dbReference type="HOGENOM" id="CLU_027402_21_6_9"/>
<evidence type="ECO:0000313" key="2">
    <source>
        <dbReference type="Proteomes" id="UP000013785"/>
    </source>
</evidence>
<dbReference type="EMBL" id="AJAT01000014">
    <property type="protein sequence ID" value="EOL44085.1"/>
    <property type="molecule type" value="Genomic_DNA"/>
</dbReference>
<sequence>MRKLQLLMTNYHQSPKYNSYKGTVGKVAQSLVKRRFEISVLHPKMIIDTTEFKYYEEGVVKKTYLNPFLNLFNW</sequence>
<evidence type="ECO:0008006" key="3">
    <source>
        <dbReference type="Google" id="ProtNLM"/>
    </source>
</evidence>
<dbReference type="eggNOG" id="COG2801">
    <property type="taxonomic scope" value="Bacteria"/>
</dbReference>
<dbReference type="AlphaFoldDB" id="R3WQI3"/>
<gene>
    <name evidence="1" type="ORF">UC3_01715</name>
</gene>
<accession>R3WQI3</accession>
<keyword evidence="2" id="KW-1185">Reference proteome</keyword>
<name>R3WQI3_9ENTE</name>
<proteinExistence type="predicted"/>
<organism evidence="1 2">
    <name type="scientific">Enterococcus phoeniculicola ATCC BAA-412</name>
    <dbReference type="NCBI Taxonomy" id="1158610"/>
    <lineage>
        <taxon>Bacteria</taxon>
        <taxon>Bacillati</taxon>
        <taxon>Bacillota</taxon>
        <taxon>Bacilli</taxon>
        <taxon>Lactobacillales</taxon>
        <taxon>Enterococcaceae</taxon>
        <taxon>Enterococcus</taxon>
    </lineage>
</organism>
<dbReference type="Proteomes" id="UP000013785">
    <property type="component" value="Unassembled WGS sequence"/>
</dbReference>
<protein>
    <recommendedName>
        <fullName evidence="3">Transposase</fullName>
    </recommendedName>
</protein>